<dbReference type="RefSeq" id="WP_109894506.1">
    <property type="nucleotide sequence ID" value="NZ_CP029550.1"/>
</dbReference>
<dbReference type="OrthoDB" id="7997394at2"/>
<dbReference type="Proteomes" id="UP000245926">
    <property type="component" value="Chromosome"/>
</dbReference>
<proteinExistence type="predicted"/>
<dbReference type="EMBL" id="CP029550">
    <property type="protein sequence ID" value="AWN43573.1"/>
    <property type="molecule type" value="Genomic_DNA"/>
</dbReference>
<reference evidence="2" key="1">
    <citation type="submission" date="2018-05" db="EMBL/GenBank/DDBJ databases">
        <title>Complete Genome Sequence of Methylobacterium sp. 17SD2-17.</title>
        <authorList>
            <person name="Srinivasan S."/>
        </authorList>
    </citation>
    <scope>NUCLEOTIDE SEQUENCE [LARGE SCALE GENOMIC DNA]</scope>
    <source>
        <strain evidence="2">17SD2-17</strain>
    </source>
</reference>
<accession>A0A2U8WBX5</accession>
<sequence>MASRLEDLKGDPAFRQAVHAVRGAASTLSGRAVTQEEAELLVSFALATFANAGGLAEPSLSRLARFCEKIGSEADFESLAKH</sequence>
<evidence type="ECO:0000313" key="2">
    <source>
        <dbReference type="Proteomes" id="UP000245926"/>
    </source>
</evidence>
<dbReference type="AlphaFoldDB" id="A0A2U8WBX5"/>
<gene>
    <name evidence="1" type="ORF">DK389_27550</name>
</gene>
<protein>
    <submittedName>
        <fullName evidence="1">Uncharacterized protein</fullName>
    </submittedName>
</protein>
<name>A0A2U8WBX5_9HYPH</name>
<organism evidence="1 2">
    <name type="scientific">Methylobacterium durans</name>
    <dbReference type="NCBI Taxonomy" id="2202825"/>
    <lineage>
        <taxon>Bacteria</taxon>
        <taxon>Pseudomonadati</taxon>
        <taxon>Pseudomonadota</taxon>
        <taxon>Alphaproteobacteria</taxon>
        <taxon>Hyphomicrobiales</taxon>
        <taxon>Methylobacteriaceae</taxon>
        <taxon>Methylobacterium</taxon>
    </lineage>
</organism>
<evidence type="ECO:0000313" key="1">
    <source>
        <dbReference type="EMBL" id="AWN43573.1"/>
    </source>
</evidence>
<dbReference type="KEGG" id="mets:DK389_27550"/>
<keyword evidence="2" id="KW-1185">Reference proteome</keyword>